<accession>A0A6V8QC72</accession>
<name>A0A6V8QC72_9ACTN</name>
<dbReference type="EMBL" id="BLSC01000038">
    <property type="protein sequence ID" value="GFP36997.1"/>
    <property type="molecule type" value="Genomic_DNA"/>
</dbReference>
<sequence>MEIKEMELKDYCCLNRPRFRVDPESDAEWFFGNKQVGEELLSRISSDFDIAGVPKCALIGRFGDGKTHTLYHIKYLFEKEPENYPAICFFMGLAPYDERIPDLAGWRYFHGKMLDAMGEEFLRQIVQEFDRLPDNRTADLSEQMKKTFRFGDENLKRSLANVLSGYFLRETKSMIPAWQWLRGSKLEKGAAAQDLAATKALENAEDMINVVLNLGNLVRKVLGKGITFLMDEGQALGDVSKRDIEIHHAFLQLASDYNQDVGFVFAYFGRLGAGGLPKVLSEPPDILSRLRVTPQNMDEAFINLLRLINTKDDMRSFIGNLLEGVRDMGKAEQLINEAGLAGKVTSKSLPFTEDALGRAVEILYQNEQTRNARMIINELARVAAAAYHQGKATNQYVIADRALLDSIMQRL</sequence>
<comment type="caution">
    <text evidence="1">The sequence shown here is derived from an EMBL/GenBank/DDBJ whole genome shotgun (WGS) entry which is preliminary data.</text>
</comment>
<protein>
    <submittedName>
        <fullName evidence="1">Uncharacterized protein</fullName>
    </submittedName>
</protein>
<organism evidence="1 2">
    <name type="scientific">Candidatus Hakubella thermalkaliphila</name>
    <dbReference type="NCBI Taxonomy" id="2754717"/>
    <lineage>
        <taxon>Bacteria</taxon>
        <taxon>Bacillati</taxon>
        <taxon>Actinomycetota</taxon>
        <taxon>Actinomycetota incertae sedis</taxon>
        <taxon>Candidatus Hakubellales</taxon>
        <taxon>Candidatus Hakubellaceae</taxon>
        <taxon>Candidatus Hakubella</taxon>
    </lineage>
</organism>
<dbReference type="Proteomes" id="UP000561271">
    <property type="component" value="Unassembled WGS sequence"/>
</dbReference>
<evidence type="ECO:0000313" key="1">
    <source>
        <dbReference type="EMBL" id="GFP36997.1"/>
    </source>
</evidence>
<dbReference type="AlphaFoldDB" id="A0A6V8QC72"/>
<reference evidence="1 2" key="1">
    <citation type="journal article" date="2020" name="Front. Microbiol.">
        <title>Single-cell genomics of novel Actinobacteria with the Wood-Ljungdahl pathway discovered in a serpentinizing system.</title>
        <authorList>
            <person name="Merino N."/>
            <person name="Kawai M."/>
            <person name="Boyd E.S."/>
            <person name="Colman D.R."/>
            <person name="McGlynn S.E."/>
            <person name="Nealson K.H."/>
            <person name="Kurokawa K."/>
            <person name="Hongoh Y."/>
        </authorList>
    </citation>
    <scope>NUCLEOTIDE SEQUENCE [LARGE SCALE GENOMIC DNA]</scope>
    <source>
        <strain evidence="1 2">S44</strain>
    </source>
</reference>
<gene>
    <name evidence="1" type="ORF">HKBW3S44_00678</name>
</gene>
<evidence type="ECO:0000313" key="2">
    <source>
        <dbReference type="Proteomes" id="UP000561271"/>
    </source>
</evidence>
<proteinExistence type="predicted"/>
<dbReference type="RefSeq" id="WP_176231283.1">
    <property type="nucleotide sequence ID" value="NZ_BLSC01000038.1"/>
</dbReference>